<dbReference type="EMBL" id="PKPP01038431">
    <property type="protein sequence ID" value="PWA13612.1"/>
    <property type="molecule type" value="Genomic_DNA"/>
</dbReference>
<reference evidence="8 9" key="1">
    <citation type="journal article" date="2018" name="Mol. Plant">
        <title>The genome of Artemisia annua provides insight into the evolution of Asteraceae family and artemisinin biosynthesis.</title>
        <authorList>
            <person name="Shen Q."/>
            <person name="Zhang L."/>
            <person name="Liao Z."/>
            <person name="Wang S."/>
            <person name="Yan T."/>
            <person name="Shi P."/>
            <person name="Liu M."/>
            <person name="Fu X."/>
            <person name="Pan Q."/>
            <person name="Wang Y."/>
            <person name="Lv Z."/>
            <person name="Lu X."/>
            <person name="Zhang F."/>
            <person name="Jiang W."/>
            <person name="Ma Y."/>
            <person name="Chen M."/>
            <person name="Hao X."/>
            <person name="Li L."/>
            <person name="Tang Y."/>
            <person name="Lv G."/>
            <person name="Zhou Y."/>
            <person name="Sun X."/>
            <person name="Brodelius P.E."/>
            <person name="Rose J.K.C."/>
            <person name="Tang K."/>
        </authorList>
    </citation>
    <scope>NUCLEOTIDE SEQUENCE [LARGE SCALE GENOMIC DNA]</scope>
    <source>
        <strain evidence="9">cv. Huhao1</strain>
        <tissue evidence="8">Leaf</tissue>
    </source>
</reference>
<dbReference type="InterPro" id="IPR036852">
    <property type="entry name" value="Peptidase_S8/S53_dom_sf"/>
</dbReference>
<proteinExistence type="inferred from homology"/>
<gene>
    <name evidence="8" type="ORF">CTI12_AA632130</name>
</gene>
<dbReference type="PROSITE" id="PS00138">
    <property type="entry name" value="SUBTILASE_SER"/>
    <property type="match status" value="1"/>
</dbReference>
<sequence length="107" mass="11414">MTANHYDVVTDYVIYRGTSLATPHVAGVAALVKAVHHDWSPAAIRSAIMTTATIVDNTGTTIQDQANGLAATPLDYGAGHVNPNRAMDPGLIFDLGSLLSQMFLDRY</sequence>
<dbReference type="OrthoDB" id="4806556at2759"/>
<evidence type="ECO:0000256" key="3">
    <source>
        <dbReference type="ARBA" id="ARBA00022729"/>
    </source>
</evidence>
<dbReference type="PROSITE" id="PS51892">
    <property type="entry name" value="SUBTILASE"/>
    <property type="match status" value="1"/>
</dbReference>
<keyword evidence="4" id="KW-0378">Hydrolase</keyword>
<dbReference type="SUPFAM" id="SSF52743">
    <property type="entry name" value="Subtilisin-like"/>
    <property type="match status" value="1"/>
</dbReference>
<comment type="caution">
    <text evidence="8">The sequence shown here is derived from an EMBL/GenBank/DDBJ whole genome shotgun (WGS) entry which is preliminary data.</text>
</comment>
<dbReference type="InterPro" id="IPR000209">
    <property type="entry name" value="Peptidase_S8/S53_dom"/>
</dbReference>
<comment type="similarity">
    <text evidence="1 6">Belongs to the peptidase S8 family.</text>
</comment>
<dbReference type="AlphaFoldDB" id="A0A2U1K8G3"/>
<keyword evidence="5" id="KW-0720">Serine protease</keyword>
<dbReference type="STRING" id="35608.A0A2U1K8G3"/>
<keyword evidence="2" id="KW-0645">Protease</keyword>
<evidence type="ECO:0000256" key="2">
    <source>
        <dbReference type="ARBA" id="ARBA00022670"/>
    </source>
</evidence>
<evidence type="ECO:0000259" key="7">
    <source>
        <dbReference type="Pfam" id="PF00082"/>
    </source>
</evidence>
<evidence type="ECO:0000313" key="9">
    <source>
        <dbReference type="Proteomes" id="UP000245207"/>
    </source>
</evidence>
<feature type="domain" description="Peptidase S8/S53" evidence="7">
    <location>
        <begin position="12"/>
        <end position="65"/>
    </location>
</feature>
<dbReference type="Proteomes" id="UP000245207">
    <property type="component" value="Unassembled WGS sequence"/>
</dbReference>
<comment type="caution">
    <text evidence="6">Lacks conserved residue(s) required for the propagation of feature annotation.</text>
</comment>
<organism evidence="8 9">
    <name type="scientific">Artemisia annua</name>
    <name type="common">Sweet wormwood</name>
    <dbReference type="NCBI Taxonomy" id="35608"/>
    <lineage>
        <taxon>Eukaryota</taxon>
        <taxon>Viridiplantae</taxon>
        <taxon>Streptophyta</taxon>
        <taxon>Embryophyta</taxon>
        <taxon>Tracheophyta</taxon>
        <taxon>Spermatophyta</taxon>
        <taxon>Magnoliopsida</taxon>
        <taxon>eudicotyledons</taxon>
        <taxon>Gunneridae</taxon>
        <taxon>Pentapetalae</taxon>
        <taxon>asterids</taxon>
        <taxon>campanulids</taxon>
        <taxon>Asterales</taxon>
        <taxon>Asteraceae</taxon>
        <taxon>Asteroideae</taxon>
        <taxon>Anthemideae</taxon>
        <taxon>Artemisiinae</taxon>
        <taxon>Artemisia</taxon>
    </lineage>
</organism>
<evidence type="ECO:0000256" key="4">
    <source>
        <dbReference type="ARBA" id="ARBA00022801"/>
    </source>
</evidence>
<evidence type="ECO:0000256" key="5">
    <source>
        <dbReference type="ARBA" id="ARBA00022825"/>
    </source>
</evidence>
<dbReference type="GO" id="GO:0006508">
    <property type="term" value="P:proteolysis"/>
    <property type="evidence" value="ECO:0007669"/>
    <property type="project" value="UniProtKB-KW"/>
</dbReference>
<dbReference type="InterPro" id="IPR045051">
    <property type="entry name" value="SBT"/>
</dbReference>
<evidence type="ECO:0000256" key="1">
    <source>
        <dbReference type="ARBA" id="ARBA00011073"/>
    </source>
</evidence>
<dbReference type="PANTHER" id="PTHR10795">
    <property type="entry name" value="PROPROTEIN CONVERTASE SUBTILISIN/KEXIN"/>
    <property type="match status" value="1"/>
</dbReference>
<keyword evidence="3" id="KW-0732">Signal</keyword>
<dbReference type="InterPro" id="IPR023828">
    <property type="entry name" value="Peptidase_S8_Ser-AS"/>
</dbReference>
<dbReference type="Gene3D" id="3.40.50.200">
    <property type="entry name" value="Peptidase S8/S53 domain"/>
    <property type="match status" value="1"/>
</dbReference>
<dbReference type="Pfam" id="PF00082">
    <property type="entry name" value="Peptidase_S8"/>
    <property type="match status" value="1"/>
</dbReference>
<accession>A0A2U1K8G3</accession>
<evidence type="ECO:0000313" key="8">
    <source>
        <dbReference type="EMBL" id="PWA13612.1"/>
    </source>
</evidence>
<dbReference type="GO" id="GO:0004252">
    <property type="term" value="F:serine-type endopeptidase activity"/>
    <property type="evidence" value="ECO:0007669"/>
    <property type="project" value="InterPro"/>
</dbReference>
<keyword evidence="9" id="KW-1185">Reference proteome</keyword>
<evidence type="ECO:0000256" key="6">
    <source>
        <dbReference type="PROSITE-ProRule" id="PRU01240"/>
    </source>
</evidence>
<protein>
    <recommendedName>
        <fullName evidence="7">Peptidase S8/S53 domain-containing protein</fullName>
    </recommendedName>
</protein>
<name>A0A2U1K8G3_ARTAN</name>